<dbReference type="Proteomes" id="UP001454036">
    <property type="component" value="Unassembled WGS sequence"/>
</dbReference>
<gene>
    <name evidence="1" type="ORF">LIER_05686</name>
</gene>
<evidence type="ECO:0000313" key="1">
    <source>
        <dbReference type="EMBL" id="GAA0145505.1"/>
    </source>
</evidence>
<proteinExistence type="predicted"/>
<evidence type="ECO:0000313" key="2">
    <source>
        <dbReference type="Proteomes" id="UP001454036"/>
    </source>
</evidence>
<dbReference type="AlphaFoldDB" id="A0AAV3P5I9"/>
<comment type="caution">
    <text evidence="1">The sequence shown here is derived from an EMBL/GenBank/DDBJ whole genome shotgun (WGS) entry which is preliminary data.</text>
</comment>
<protein>
    <submittedName>
        <fullName evidence="1">Uncharacterized protein</fullName>
    </submittedName>
</protein>
<reference evidence="1 2" key="1">
    <citation type="submission" date="2024-01" db="EMBL/GenBank/DDBJ databases">
        <title>The complete chloroplast genome sequence of Lithospermum erythrorhizon: insights into the phylogenetic relationship among Boraginaceae species and the maternal lineages of purple gromwells.</title>
        <authorList>
            <person name="Okada T."/>
            <person name="Watanabe K."/>
        </authorList>
    </citation>
    <scope>NUCLEOTIDE SEQUENCE [LARGE SCALE GENOMIC DNA]</scope>
</reference>
<name>A0AAV3P5I9_LITER</name>
<keyword evidence="2" id="KW-1185">Reference proteome</keyword>
<organism evidence="1 2">
    <name type="scientific">Lithospermum erythrorhizon</name>
    <name type="common">Purple gromwell</name>
    <name type="synonym">Lithospermum officinale var. erythrorhizon</name>
    <dbReference type="NCBI Taxonomy" id="34254"/>
    <lineage>
        <taxon>Eukaryota</taxon>
        <taxon>Viridiplantae</taxon>
        <taxon>Streptophyta</taxon>
        <taxon>Embryophyta</taxon>
        <taxon>Tracheophyta</taxon>
        <taxon>Spermatophyta</taxon>
        <taxon>Magnoliopsida</taxon>
        <taxon>eudicotyledons</taxon>
        <taxon>Gunneridae</taxon>
        <taxon>Pentapetalae</taxon>
        <taxon>asterids</taxon>
        <taxon>lamiids</taxon>
        <taxon>Boraginales</taxon>
        <taxon>Boraginaceae</taxon>
        <taxon>Boraginoideae</taxon>
        <taxon>Lithospermeae</taxon>
        <taxon>Lithospermum</taxon>
    </lineage>
</organism>
<dbReference type="EMBL" id="BAABME010000791">
    <property type="protein sequence ID" value="GAA0145505.1"/>
    <property type="molecule type" value="Genomic_DNA"/>
</dbReference>
<sequence length="126" mass="14316">MSCYPNHHIQFNHQDNGFDKGRGYKTSASQIAEQDCQSTVKEWGDIDTFCYEYGFYQDTAPDKLIREPESQIISLGLTQPTLPRSNALQIFEQQYSHYIENGGSSSDGDKEKNEISFTFFLGPSQA</sequence>
<accession>A0AAV3P5I9</accession>